<dbReference type="InterPro" id="IPR011766">
    <property type="entry name" value="TPP_enzyme_TPP-bd"/>
</dbReference>
<dbReference type="InterPro" id="IPR047213">
    <property type="entry name" value="TPP_PYR_PDC_IPDC-like"/>
</dbReference>
<dbReference type="PIRSF" id="PIRSF036565">
    <property type="entry name" value="Pyruvt_ip_decrb"/>
    <property type="match status" value="1"/>
</dbReference>
<keyword evidence="8" id="KW-0456">Lyase</keyword>
<dbReference type="InterPro" id="IPR029035">
    <property type="entry name" value="DHS-like_NAD/FAD-binding_dom"/>
</dbReference>
<evidence type="ECO:0000313" key="13">
    <source>
        <dbReference type="Proteomes" id="UP000615755"/>
    </source>
</evidence>
<evidence type="ECO:0000256" key="1">
    <source>
        <dbReference type="ARBA" id="ARBA00001920"/>
    </source>
</evidence>
<evidence type="ECO:0000259" key="10">
    <source>
        <dbReference type="Pfam" id="PF02775"/>
    </source>
</evidence>
<evidence type="ECO:0000256" key="5">
    <source>
        <dbReference type="ARBA" id="ARBA00022793"/>
    </source>
</evidence>
<feature type="domain" description="Thiamine pyrophosphate enzyme N-terminal TPP-binding" evidence="11">
    <location>
        <begin position="10"/>
        <end position="114"/>
    </location>
</feature>
<dbReference type="InterPro" id="IPR029061">
    <property type="entry name" value="THDP-binding"/>
</dbReference>
<feature type="domain" description="Thiamine pyrophosphate enzyme TPP-binding" evidence="10">
    <location>
        <begin position="410"/>
        <end position="556"/>
    </location>
</feature>
<dbReference type="Gene3D" id="3.40.50.1220">
    <property type="entry name" value="TPP-binding domain"/>
    <property type="match status" value="1"/>
</dbReference>
<evidence type="ECO:0000256" key="4">
    <source>
        <dbReference type="ARBA" id="ARBA00022723"/>
    </source>
</evidence>
<dbReference type="SUPFAM" id="SSF52518">
    <property type="entry name" value="Thiamin diphosphate-binding fold (THDP-binding)"/>
    <property type="match status" value="2"/>
</dbReference>
<dbReference type="SUPFAM" id="SSF52467">
    <property type="entry name" value="DHS-like NAD/FAD-binding domain"/>
    <property type="match status" value="1"/>
</dbReference>
<dbReference type="Pfam" id="PF02775">
    <property type="entry name" value="TPP_enzyme_C"/>
    <property type="match status" value="1"/>
</dbReference>
<comment type="cofactor">
    <cofactor evidence="2">
        <name>thiamine diphosphate</name>
        <dbReference type="ChEBI" id="CHEBI:58937"/>
    </cofactor>
</comment>
<reference evidence="12 13" key="1">
    <citation type="submission" date="2015-03" db="EMBL/GenBank/DDBJ databases">
        <title>Genome sequence of Pseudoalteromonas aurantia.</title>
        <authorList>
            <person name="Xie B.-B."/>
            <person name="Rong J.-C."/>
            <person name="Qin Q.-L."/>
            <person name="Zhang Y.-Z."/>
        </authorList>
    </citation>
    <scope>NUCLEOTIDE SEQUENCE [LARGE SCALE GENOMIC DNA]</scope>
    <source>
        <strain evidence="12 13">208</strain>
    </source>
</reference>
<evidence type="ECO:0000313" key="12">
    <source>
        <dbReference type="EMBL" id="MBE0370647.1"/>
    </source>
</evidence>
<dbReference type="CDD" id="cd07038">
    <property type="entry name" value="TPP_PYR_PDC_IPDC_like"/>
    <property type="match status" value="1"/>
</dbReference>
<keyword evidence="6" id="KW-0460">Magnesium</keyword>
<evidence type="ECO:0000256" key="2">
    <source>
        <dbReference type="ARBA" id="ARBA00001964"/>
    </source>
</evidence>
<comment type="cofactor">
    <cofactor evidence="1">
        <name>a metal cation</name>
        <dbReference type="ChEBI" id="CHEBI:25213"/>
    </cofactor>
</comment>
<evidence type="ECO:0000256" key="9">
    <source>
        <dbReference type="SAM" id="MobiDB-lite"/>
    </source>
</evidence>
<protein>
    <submittedName>
        <fullName evidence="12">Indolepyruvate decarboxylase</fullName>
    </submittedName>
</protein>
<dbReference type="PANTHER" id="PTHR43452:SF30">
    <property type="entry name" value="PYRUVATE DECARBOXYLASE ISOZYME 1-RELATED"/>
    <property type="match status" value="1"/>
</dbReference>
<dbReference type="InterPro" id="IPR012001">
    <property type="entry name" value="Thiamin_PyroP_enz_TPP-bd_dom"/>
</dbReference>
<dbReference type="Proteomes" id="UP000615755">
    <property type="component" value="Unassembled WGS sequence"/>
</dbReference>
<name>A0ABR9EI21_9GAMM</name>
<dbReference type="Pfam" id="PF02776">
    <property type="entry name" value="TPP_enzyme_N"/>
    <property type="match status" value="1"/>
</dbReference>
<evidence type="ECO:0000259" key="11">
    <source>
        <dbReference type="Pfam" id="PF02776"/>
    </source>
</evidence>
<dbReference type="Gene3D" id="3.40.50.970">
    <property type="match status" value="2"/>
</dbReference>
<gene>
    <name evidence="12" type="primary">ipdC</name>
    <name evidence="12" type="ORF">PAUR_b0724</name>
</gene>
<evidence type="ECO:0000256" key="6">
    <source>
        <dbReference type="ARBA" id="ARBA00022842"/>
    </source>
</evidence>
<organism evidence="12 13">
    <name type="scientific">Pseudoalteromonas aurantia 208</name>
    <dbReference type="NCBI Taxonomy" id="1314867"/>
    <lineage>
        <taxon>Bacteria</taxon>
        <taxon>Pseudomonadati</taxon>
        <taxon>Pseudomonadota</taxon>
        <taxon>Gammaproteobacteria</taxon>
        <taxon>Alteromonadales</taxon>
        <taxon>Pseudoalteromonadaceae</taxon>
        <taxon>Pseudoalteromonas</taxon>
    </lineage>
</organism>
<keyword evidence="5" id="KW-0210">Decarboxylase</keyword>
<comment type="caution">
    <text evidence="12">The sequence shown here is derived from an EMBL/GenBank/DDBJ whole genome shotgun (WGS) entry which is preliminary data.</text>
</comment>
<comment type="similarity">
    <text evidence="3">Belongs to the TPP enzyme family.</text>
</comment>
<dbReference type="InterPro" id="IPR012110">
    <property type="entry name" value="PDC/IPDC-like"/>
</dbReference>
<dbReference type="PANTHER" id="PTHR43452">
    <property type="entry name" value="PYRUVATE DECARBOXYLASE"/>
    <property type="match status" value="1"/>
</dbReference>
<proteinExistence type="inferred from homology"/>
<sequence length="599" mass="65301">MNNVINEYCVADYLKDRLEEIGVEQMFGVAGNYTAALLDTILADKETPITISGNANEICAGFAADAYARLKGVSALYVTYSVGAFSLLNTIAGSFVEQVPVILINGAPTNKEDQISKQTGLLYSHTTGYQFVDIHMFKPITVAAERITNAQQAPFQIDSAITAMLTQKRPIYFEVAEDVWRTPCVKPTGKLSSGVNATITISEAANAAKATINMMLKRPKSIFWAGVELQRYGLQDKFLALLDVINTSHTLPANHIHFVTSAMSKSVIAETHPWFEGCVTLKNEEIDTLVGDEGALIGIGAWTTGKDTGNEDIRSDKTILAAHDGVHVGAEFYPSVQLSDYLDQLIVAFSELEIQKNAPFSGLRLKQQPPLLATQYHAQNTLGYDNFYHTLGQWLCTDDIMVVDAGFPLIGAQSVKIPSQNGFVAQASWLSIGYSVPAGTGVKCAYPDKRAIVVVGDGAFHETCQAVADQHAYGQNTVVFVIANGIYGIEQYLVNPNPFRTPPVDYKDPLLDEVYPYNELPSWNIANLTDAFGGQGRKVSQLGELLNVMEEIRANPDTNFLVEVVIPKDNVPKSIAMEADTAVGEDEIDNPNWPPSGKF</sequence>
<accession>A0ABR9EI21</accession>
<dbReference type="RefSeq" id="WP_192509711.1">
    <property type="nucleotide sequence ID" value="NZ_AQGV01000015.1"/>
</dbReference>
<evidence type="ECO:0000256" key="8">
    <source>
        <dbReference type="ARBA" id="ARBA00023239"/>
    </source>
</evidence>
<dbReference type="EMBL" id="AQGV01000015">
    <property type="protein sequence ID" value="MBE0370647.1"/>
    <property type="molecule type" value="Genomic_DNA"/>
</dbReference>
<evidence type="ECO:0000256" key="3">
    <source>
        <dbReference type="ARBA" id="ARBA00007812"/>
    </source>
</evidence>
<feature type="region of interest" description="Disordered" evidence="9">
    <location>
        <begin position="580"/>
        <end position="599"/>
    </location>
</feature>
<keyword evidence="13" id="KW-1185">Reference proteome</keyword>
<keyword evidence="4" id="KW-0479">Metal-binding</keyword>
<evidence type="ECO:0000256" key="7">
    <source>
        <dbReference type="ARBA" id="ARBA00023052"/>
    </source>
</evidence>
<keyword evidence="7" id="KW-0786">Thiamine pyrophosphate</keyword>